<gene>
    <name evidence="1" type="ORF">UFOVP592_15</name>
</gene>
<organism evidence="1">
    <name type="scientific">uncultured Caudovirales phage</name>
    <dbReference type="NCBI Taxonomy" id="2100421"/>
    <lineage>
        <taxon>Viruses</taxon>
        <taxon>Duplodnaviria</taxon>
        <taxon>Heunggongvirae</taxon>
        <taxon>Uroviricota</taxon>
        <taxon>Caudoviricetes</taxon>
        <taxon>Peduoviridae</taxon>
        <taxon>Maltschvirus</taxon>
        <taxon>Maltschvirus maltsch</taxon>
    </lineage>
</organism>
<sequence length="90" mass="10528">MNTQVLTQETMMTRIVELSMDSDCLRFESGTIYWVPGAEEWLLLEVDADNKQTYQFGGLEELVACMPDADIIKYYEEDIAYHYEEDEVDE</sequence>
<name>A0A6J5MZL7_9CAUD</name>
<proteinExistence type="predicted"/>
<reference evidence="1" key="1">
    <citation type="submission" date="2020-04" db="EMBL/GenBank/DDBJ databases">
        <authorList>
            <person name="Chiriac C."/>
            <person name="Salcher M."/>
            <person name="Ghai R."/>
            <person name="Kavagutti S V."/>
        </authorList>
    </citation>
    <scope>NUCLEOTIDE SEQUENCE</scope>
</reference>
<evidence type="ECO:0000313" key="1">
    <source>
        <dbReference type="EMBL" id="CAB4151417.1"/>
    </source>
</evidence>
<protein>
    <submittedName>
        <fullName evidence="1">Uncharacterized protein</fullName>
    </submittedName>
</protein>
<accession>A0A6J5MZL7</accession>
<dbReference type="EMBL" id="LR796558">
    <property type="protein sequence ID" value="CAB4151417.1"/>
    <property type="molecule type" value="Genomic_DNA"/>
</dbReference>